<dbReference type="EMBL" id="BAAACR010000001">
    <property type="protein sequence ID" value="GAA0200753.1"/>
    <property type="molecule type" value="Genomic_DNA"/>
</dbReference>
<organism evidence="3 4">
    <name type="scientific">Selenomonas dianae</name>
    <dbReference type="NCBI Taxonomy" id="135079"/>
    <lineage>
        <taxon>Bacteria</taxon>
        <taxon>Bacillati</taxon>
        <taxon>Bacillota</taxon>
        <taxon>Negativicutes</taxon>
        <taxon>Selenomonadales</taxon>
        <taxon>Selenomonadaceae</taxon>
        <taxon>Selenomonas</taxon>
    </lineage>
</organism>
<gene>
    <name evidence="3" type="ORF">GCM10008919_00080</name>
</gene>
<evidence type="ECO:0000259" key="2">
    <source>
        <dbReference type="PROSITE" id="PS50966"/>
    </source>
</evidence>
<dbReference type="PROSITE" id="PS50966">
    <property type="entry name" value="ZF_SWIM"/>
    <property type="match status" value="1"/>
</dbReference>
<keyword evidence="1" id="KW-0862">Zinc</keyword>
<dbReference type="InterPro" id="IPR007527">
    <property type="entry name" value="Znf_SWIM"/>
</dbReference>
<keyword evidence="1" id="KW-0479">Metal-binding</keyword>
<evidence type="ECO:0000313" key="4">
    <source>
        <dbReference type="Proteomes" id="UP001500399"/>
    </source>
</evidence>
<name>A0ABN0SUK0_9FIRM</name>
<keyword evidence="4" id="KW-1185">Reference proteome</keyword>
<comment type="caution">
    <text evidence="3">The sequence shown here is derived from an EMBL/GenBank/DDBJ whole genome shotgun (WGS) entry which is preliminary data.</text>
</comment>
<evidence type="ECO:0000313" key="3">
    <source>
        <dbReference type="EMBL" id="GAA0200753.1"/>
    </source>
</evidence>
<protein>
    <recommendedName>
        <fullName evidence="2">SWIM-type domain-containing protein</fullName>
    </recommendedName>
</protein>
<dbReference type="Proteomes" id="UP001500399">
    <property type="component" value="Unassembled WGS sequence"/>
</dbReference>
<feature type="domain" description="SWIM-type" evidence="2">
    <location>
        <begin position="45"/>
        <end position="85"/>
    </location>
</feature>
<accession>A0ABN0SUK0</accession>
<evidence type="ECO:0000256" key="1">
    <source>
        <dbReference type="PROSITE-ProRule" id="PRU00325"/>
    </source>
</evidence>
<sequence>MDVIDFFSEESVDLHNTPEQLQRQDRLTELRVIQIDRVAGTGLVYSGSRDSGHSYETSLTKCKCVDFRQRRLPCKHIYRLAAELGVYRSISLKRSTELMADFSKGYADGWAFVVRPCNFPSLDIVYSLIAMRRDGVIVKTTKNGKEVTVKENVLTQGEVYNFSLGQVFYSDPIAYEVQWGDALKVLRCSLQIDDASPSSVDVEVSFGEVPVPPSEKRPPRNGIIRRFFPSYGDVRFSLYRPNEAHDRVEKKRAFTCRQDEFLRLLMTGKFTDKSGDTHIILTK</sequence>
<keyword evidence="1" id="KW-0863">Zinc-finger</keyword>
<dbReference type="RefSeq" id="WP_304988032.1">
    <property type="nucleotide sequence ID" value="NZ_BAAACR010000001.1"/>
</dbReference>
<reference evidence="3 4" key="1">
    <citation type="journal article" date="2019" name="Int. J. Syst. Evol. Microbiol.">
        <title>The Global Catalogue of Microorganisms (GCM) 10K type strain sequencing project: providing services to taxonomists for standard genome sequencing and annotation.</title>
        <authorList>
            <consortium name="The Broad Institute Genomics Platform"/>
            <consortium name="The Broad Institute Genome Sequencing Center for Infectious Disease"/>
            <person name="Wu L."/>
            <person name="Ma J."/>
        </authorList>
    </citation>
    <scope>NUCLEOTIDE SEQUENCE [LARGE SCALE GENOMIC DNA]</scope>
    <source>
        <strain evidence="3 4">JCM 8542</strain>
    </source>
</reference>
<proteinExistence type="predicted"/>